<keyword evidence="1" id="KW-0812">Transmembrane</keyword>
<keyword evidence="1" id="KW-1133">Transmembrane helix</keyword>
<name>A0ABD5YYY5_9EURY</name>
<evidence type="ECO:0000256" key="1">
    <source>
        <dbReference type="SAM" id="Phobius"/>
    </source>
</evidence>
<comment type="caution">
    <text evidence="2">The sequence shown here is derived from an EMBL/GenBank/DDBJ whole genome shotgun (WGS) entry which is preliminary data.</text>
</comment>
<dbReference type="Pfam" id="PF12679">
    <property type="entry name" value="ABC2_membrane_2"/>
    <property type="match status" value="1"/>
</dbReference>
<evidence type="ECO:0000313" key="2">
    <source>
        <dbReference type="EMBL" id="MFC7192045.1"/>
    </source>
</evidence>
<keyword evidence="1" id="KW-0472">Membrane</keyword>
<feature type="transmembrane region" description="Helical" evidence="1">
    <location>
        <begin position="70"/>
        <end position="91"/>
    </location>
</feature>
<accession>A0ABD5YYY5</accession>
<reference evidence="2 3" key="1">
    <citation type="journal article" date="2019" name="Int. J. Syst. Evol. Microbiol.">
        <title>The Global Catalogue of Microorganisms (GCM) 10K type strain sequencing project: providing services to taxonomists for standard genome sequencing and annotation.</title>
        <authorList>
            <consortium name="The Broad Institute Genomics Platform"/>
            <consortium name="The Broad Institute Genome Sequencing Center for Infectious Disease"/>
            <person name="Wu L."/>
            <person name="Ma J."/>
        </authorList>
    </citation>
    <scope>NUCLEOTIDE SEQUENCE [LARGE SCALE GENOMIC DNA]</scope>
    <source>
        <strain evidence="2 3">RDMS1</strain>
    </source>
</reference>
<dbReference type="Proteomes" id="UP001596417">
    <property type="component" value="Unassembled WGS sequence"/>
</dbReference>
<dbReference type="RefSeq" id="WP_390206621.1">
    <property type="nucleotide sequence ID" value="NZ_JBHTAX010000004.1"/>
</dbReference>
<dbReference type="EMBL" id="JBHTAX010000004">
    <property type="protein sequence ID" value="MFC7192045.1"/>
    <property type="molecule type" value="Genomic_DNA"/>
</dbReference>
<organism evidence="2 3">
    <name type="scientific">Halocatena marina</name>
    <dbReference type="NCBI Taxonomy" id="2934937"/>
    <lineage>
        <taxon>Archaea</taxon>
        <taxon>Methanobacteriati</taxon>
        <taxon>Methanobacteriota</taxon>
        <taxon>Stenosarchaea group</taxon>
        <taxon>Halobacteria</taxon>
        <taxon>Halobacteriales</taxon>
        <taxon>Natronomonadaceae</taxon>
        <taxon>Halocatena</taxon>
    </lineage>
</organism>
<protein>
    <submittedName>
        <fullName evidence="2">ABC transporter permease subunit</fullName>
    </submittedName>
</protein>
<proteinExistence type="predicted"/>
<sequence>MATWGAIVLAVVFAFVWETVLSIVQSLMLPANAAVPNWFHLLTRLNPKYFYIDANTLQLGNAAPFYLEPWFGGVIVAGWLLVSLGLAYVLFERSDLA</sequence>
<dbReference type="GO" id="GO:0005886">
    <property type="term" value="C:plasma membrane"/>
    <property type="evidence" value="ECO:0007669"/>
    <property type="project" value="UniProtKB-SubCell"/>
</dbReference>
<keyword evidence="3" id="KW-1185">Reference proteome</keyword>
<dbReference type="AlphaFoldDB" id="A0ABD5YYY5"/>
<evidence type="ECO:0000313" key="3">
    <source>
        <dbReference type="Proteomes" id="UP001596417"/>
    </source>
</evidence>
<gene>
    <name evidence="2" type="ORF">ACFQL7_21060</name>
</gene>